<evidence type="ECO:0000313" key="1">
    <source>
        <dbReference type="EMBL" id="KAF7401770.1"/>
    </source>
</evidence>
<reference evidence="1" key="1">
    <citation type="journal article" date="2020" name="G3 (Bethesda)">
        <title>High-Quality Assemblies for Three Invasive Social Wasps from the &lt;i&gt;Vespula&lt;/i&gt; Genus.</title>
        <authorList>
            <person name="Harrop T.W.R."/>
            <person name="Guhlin J."/>
            <person name="McLaughlin G.M."/>
            <person name="Permina E."/>
            <person name="Stockwell P."/>
            <person name="Gilligan J."/>
            <person name="Le Lec M.F."/>
            <person name="Gruber M.A.M."/>
            <person name="Quinn O."/>
            <person name="Lovegrove M."/>
            <person name="Duncan E.J."/>
            <person name="Remnant E.J."/>
            <person name="Van Eeckhoven J."/>
            <person name="Graham B."/>
            <person name="Knapp R.A."/>
            <person name="Langford K.W."/>
            <person name="Kronenberg Z."/>
            <person name="Press M.O."/>
            <person name="Eacker S.M."/>
            <person name="Wilson-Rankin E.E."/>
            <person name="Purcell J."/>
            <person name="Lester P.J."/>
            <person name="Dearden P.K."/>
        </authorList>
    </citation>
    <scope>NUCLEOTIDE SEQUENCE</scope>
    <source>
        <strain evidence="1">Linc-1</strain>
    </source>
</reference>
<sequence>MICEEVAGRSAPIPVSSIRQSIGPAETAIENQDLYAGHMIYEEIMQGIGSREAAIENQDFYAGHMTYEEVARCNAAFSLSSITTFWVKQGIGSAESAHQN</sequence>
<protein>
    <submittedName>
        <fullName evidence="1">Uncharacterized protein</fullName>
    </submittedName>
</protein>
<evidence type="ECO:0000313" key="2">
    <source>
        <dbReference type="Proteomes" id="UP000617340"/>
    </source>
</evidence>
<dbReference type="AlphaFoldDB" id="A0A834K8E2"/>
<keyword evidence="2" id="KW-1185">Reference proteome</keyword>
<dbReference type="Proteomes" id="UP000617340">
    <property type="component" value="Unassembled WGS sequence"/>
</dbReference>
<dbReference type="EMBL" id="JACSDZ010000006">
    <property type="protein sequence ID" value="KAF7401770.1"/>
    <property type="molecule type" value="Genomic_DNA"/>
</dbReference>
<proteinExistence type="predicted"/>
<accession>A0A834K8E2</accession>
<comment type="caution">
    <text evidence="1">The sequence shown here is derived from an EMBL/GenBank/DDBJ whole genome shotgun (WGS) entry which is preliminary data.</text>
</comment>
<name>A0A834K8E2_VESGE</name>
<gene>
    <name evidence="1" type="ORF">HZH68_007590</name>
</gene>
<organism evidence="1 2">
    <name type="scientific">Vespula germanica</name>
    <name type="common">German yellow jacket</name>
    <name type="synonym">Paravespula germanica</name>
    <dbReference type="NCBI Taxonomy" id="30212"/>
    <lineage>
        <taxon>Eukaryota</taxon>
        <taxon>Metazoa</taxon>
        <taxon>Ecdysozoa</taxon>
        <taxon>Arthropoda</taxon>
        <taxon>Hexapoda</taxon>
        <taxon>Insecta</taxon>
        <taxon>Pterygota</taxon>
        <taxon>Neoptera</taxon>
        <taxon>Endopterygota</taxon>
        <taxon>Hymenoptera</taxon>
        <taxon>Apocrita</taxon>
        <taxon>Aculeata</taxon>
        <taxon>Vespoidea</taxon>
        <taxon>Vespidae</taxon>
        <taxon>Vespinae</taxon>
        <taxon>Vespula</taxon>
    </lineage>
</organism>